<dbReference type="GO" id="GO:0005789">
    <property type="term" value="C:endoplasmic reticulum membrane"/>
    <property type="evidence" value="ECO:0007669"/>
    <property type="project" value="UniProtKB-SubCell"/>
</dbReference>
<feature type="transmembrane region" description="Helical" evidence="5">
    <location>
        <begin position="120"/>
        <end position="145"/>
    </location>
</feature>
<evidence type="ECO:0000313" key="7">
    <source>
        <dbReference type="EMBL" id="KAJ7025562.1"/>
    </source>
</evidence>
<dbReference type="GO" id="GO:0000139">
    <property type="term" value="C:Golgi membrane"/>
    <property type="evidence" value="ECO:0007669"/>
    <property type="project" value="UniProtKB-SubCell"/>
</dbReference>
<proteinExistence type="inferred from homology"/>
<name>A0AAD6SE35_9AGAR</name>
<comment type="similarity">
    <text evidence="5">Belongs to the TPT transporter family. SLC35D subfamily.</text>
</comment>
<dbReference type="GO" id="GO:0030659">
    <property type="term" value="C:cytoplasmic vesicle membrane"/>
    <property type="evidence" value="ECO:0007669"/>
    <property type="project" value="UniProtKB-SubCell"/>
</dbReference>
<feature type="transmembrane region" description="Helical" evidence="5">
    <location>
        <begin position="230"/>
        <end position="251"/>
    </location>
</feature>
<evidence type="ECO:0000256" key="2">
    <source>
        <dbReference type="ARBA" id="ARBA00022692"/>
    </source>
</evidence>
<feature type="region of interest" description="Disordered" evidence="6">
    <location>
        <begin position="342"/>
        <end position="369"/>
    </location>
</feature>
<reference evidence="7" key="1">
    <citation type="submission" date="2023-03" db="EMBL/GenBank/DDBJ databases">
        <title>Massive genome expansion in bonnet fungi (Mycena s.s.) driven by repeated elements and novel gene families across ecological guilds.</title>
        <authorList>
            <consortium name="Lawrence Berkeley National Laboratory"/>
            <person name="Harder C.B."/>
            <person name="Miyauchi S."/>
            <person name="Viragh M."/>
            <person name="Kuo A."/>
            <person name="Thoen E."/>
            <person name="Andreopoulos B."/>
            <person name="Lu D."/>
            <person name="Skrede I."/>
            <person name="Drula E."/>
            <person name="Henrissat B."/>
            <person name="Morin E."/>
            <person name="Kohler A."/>
            <person name="Barry K."/>
            <person name="LaButti K."/>
            <person name="Morin E."/>
            <person name="Salamov A."/>
            <person name="Lipzen A."/>
            <person name="Mereny Z."/>
            <person name="Hegedus B."/>
            <person name="Baldrian P."/>
            <person name="Stursova M."/>
            <person name="Weitz H."/>
            <person name="Taylor A."/>
            <person name="Grigoriev I.V."/>
            <person name="Nagy L.G."/>
            <person name="Martin F."/>
            <person name="Kauserud H."/>
        </authorList>
    </citation>
    <scope>NUCLEOTIDE SEQUENCE</scope>
    <source>
        <strain evidence="7">CBHHK200</strain>
    </source>
</reference>
<dbReference type="EMBL" id="JARJCM010000151">
    <property type="protein sequence ID" value="KAJ7025562.1"/>
    <property type="molecule type" value="Genomic_DNA"/>
</dbReference>
<gene>
    <name evidence="7" type="ORF">C8F04DRAFT_1299696</name>
</gene>
<keyword evidence="5" id="KW-0762">Sugar transport</keyword>
<sequence>MQFEPEYSQMKVAAVVCFYIVAALVMVFVNKAVLNRTPDLPFTFLFIQLAIAVVLIRALAVLGRTPIRRLLPIMGFIGLVFNTLCLANVDASFFQIARGLLLPFTILMSSLFIRVVPRLSVIISALIVTSGFFVGVAPSFMAYYYKSIAANADSTPLLALLYGLISCIVLSLHAVLSKVVTSSLKHVSVVALCYWGNLGMSIFLIPFVFFNGELVVLQRRWASPEDEWTTFVVGSAITGIFGFLLGIANVLSIKVTSPISHMFSAVRIFSRYFHPVLKFSLQAAKSVIQMLLGVIFFGDIVTGLRVGAITLITGGTMFYTWSQGHMSQQKIAPKPQDVNLEDQRTPFLAQEEQNEKSEDVEGRKESTAA</sequence>
<keyword evidence="4 5" id="KW-0472">Membrane</keyword>
<dbReference type="Proteomes" id="UP001218188">
    <property type="component" value="Unassembled WGS sequence"/>
</dbReference>
<keyword evidence="5" id="KW-0333">Golgi apparatus</keyword>
<comment type="subunit">
    <text evidence="5">Homooligomer.</text>
</comment>
<evidence type="ECO:0000256" key="6">
    <source>
        <dbReference type="SAM" id="MobiDB-lite"/>
    </source>
</evidence>
<comment type="caution">
    <text evidence="7">The sequence shown here is derived from an EMBL/GenBank/DDBJ whole genome shotgun (WGS) entry which is preliminary data.</text>
</comment>
<evidence type="ECO:0000313" key="8">
    <source>
        <dbReference type="Proteomes" id="UP001218188"/>
    </source>
</evidence>
<dbReference type="AlphaFoldDB" id="A0AAD6SE35"/>
<comment type="function">
    <text evidence="5">Involved in the import of GDP-mannose from the cytoplasm into the Golgi lumen.</text>
</comment>
<keyword evidence="5" id="KW-0968">Cytoplasmic vesicle</keyword>
<keyword evidence="8" id="KW-1185">Reference proteome</keyword>
<evidence type="ECO:0000256" key="5">
    <source>
        <dbReference type="RuleBase" id="RU367097"/>
    </source>
</evidence>
<keyword evidence="3 5" id="KW-1133">Transmembrane helix</keyword>
<keyword evidence="5" id="KW-0256">Endoplasmic reticulum</keyword>
<keyword evidence="2 5" id="KW-0812">Transmembrane</keyword>
<feature type="transmembrane region" description="Helical" evidence="5">
    <location>
        <begin position="42"/>
        <end position="63"/>
    </location>
</feature>
<dbReference type="InterPro" id="IPR050186">
    <property type="entry name" value="TPT_transporter"/>
</dbReference>
<evidence type="ECO:0000256" key="1">
    <source>
        <dbReference type="ARBA" id="ARBA00004141"/>
    </source>
</evidence>
<feature type="compositionally biased region" description="Basic and acidic residues" evidence="6">
    <location>
        <begin position="353"/>
        <end position="369"/>
    </location>
</feature>
<feature type="transmembrane region" description="Helical" evidence="5">
    <location>
        <begin position="95"/>
        <end position="113"/>
    </location>
</feature>
<keyword evidence="5" id="KW-0813">Transport</keyword>
<evidence type="ECO:0000256" key="3">
    <source>
        <dbReference type="ARBA" id="ARBA00022989"/>
    </source>
</evidence>
<organism evidence="7 8">
    <name type="scientific">Mycena alexandri</name>
    <dbReference type="NCBI Taxonomy" id="1745969"/>
    <lineage>
        <taxon>Eukaryota</taxon>
        <taxon>Fungi</taxon>
        <taxon>Dikarya</taxon>
        <taxon>Basidiomycota</taxon>
        <taxon>Agaricomycotina</taxon>
        <taxon>Agaricomycetes</taxon>
        <taxon>Agaricomycetidae</taxon>
        <taxon>Agaricales</taxon>
        <taxon>Marasmiineae</taxon>
        <taxon>Mycenaceae</taxon>
        <taxon>Mycena</taxon>
    </lineage>
</organism>
<feature type="transmembrane region" description="Helical" evidence="5">
    <location>
        <begin position="188"/>
        <end position="210"/>
    </location>
</feature>
<protein>
    <recommendedName>
        <fullName evidence="5">GDP-mannose transporter</fullName>
        <shortName evidence="5">GMT</shortName>
    </recommendedName>
</protein>
<feature type="transmembrane region" description="Helical" evidence="5">
    <location>
        <begin position="157"/>
        <end position="176"/>
    </location>
</feature>
<feature type="transmembrane region" description="Helical" evidence="5">
    <location>
        <begin position="12"/>
        <end position="30"/>
    </location>
</feature>
<feature type="transmembrane region" description="Helical" evidence="5">
    <location>
        <begin position="70"/>
        <end position="89"/>
    </location>
</feature>
<comment type="subcellular location">
    <subcellularLocation>
        <location evidence="5">Golgi apparatus membrane</location>
        <topology evidence="5">Multi-pass membrane protein</topology>
    </subcellularLocation>
    <subcellularLocation>
        <location evidence="5">Cytoplasmic vesicle membrane</location>
        <topology evidence="5">Multi-pass membrane protein</topology>
    </subcellularLocation>
    <subcellularLocation>
        <location evidence="5">Endoplasmic reticulum membrane</location>
        <topology evidence="5">Multi-pass membrane protein</topology>
    </subcellularLocation>
    <subcellularLocation>
        <location evidence="1">Membrane</location>
        <topology evidence="1">Multi-pass membrane protein</topology>
    </subcellularLocation>
</comment>
<dbReference type="PANTHER" id="PTHR11132">
    <property type="entry name" value="SOLUTE CARRIER FAMILY 35"/>
    <property type="match status" value="1"/>
</dbReference>
<evidence type="ECO:0000256" key="4">
    <source>
        <dbReference type="ARBA" id="ARBA00023136"/>
    </source>
</evidence>
<accession>A0AAD6SE35</accession>